<name>A0ACB9DCW1_9ASTR</name>
<reference evidence="1 2" key="2">
    <citation type="journal article" date="2022" name="Mol. Ecol. Resour.">
        <title>The genomes of chicory, endive, great burdock and yacon provide insights into Asteraceae paleo-polyploidization history and plant inulin production.</title>
        <authorList>
            <person name="Fan W."/>
            <person name="Wang S."/>
            <person name="Wang H."/>
            <person name="Wang A."/>
            <person name="Jiang F."/>
            <person name="Liu H."/>
            <person name="Zhao H."/>
            <person name="Xu D."/>
            <person name="Zhang Y."/>
        </authorList>
    </citation>
    <scope>NUCLEOTIDE SEQUENCE [LARGE SCALE GENOMIC DNA]</scope>
    <source>
        <strain evidence="2">cv. Yunnan</strain>
        <tissue evidence="1">Leaves</tissue>
    </source>
</reference>
<comment type="caution">
    <text evidence="1">The sequence shown here is derived from an EMBL/GenBank/DDBJ whole genome shotgun (WGS) entry which is preliminary data.</text>
</comment>
<protein>
    <submittedName>
        <fullName evidence="1">Uncharacterized protein</fullName>
    </submittedName>
</protein>
<evidence type="ECO:0000313" key="2">
    <source>
        <dbReference type="Proteomes" id="UP001056120"/>
    </source>
</evidence>
<reference evidence="2" key="1">
    <citation type="journal article" date="2022" name="Mol. Ecol. Resour.">
        <title>The genomes of chicory, endive, great burdock and yacon provide insights into Asteraceae palaeo-polyploidization history and plant inulin production.</title>
        <authorList>
            <person name="Fan W."/>
            <person name="Wang S."/>
            <person name="Wang H."/>
            <person name="Wang A."/>
            <person name="Jiang F."/>
            <person name="Liu H."/>
            <person name="Zhao H."/>
            <person name="Xu D."/>
            <person name="Zhang Y."/>
        </authorList>
    </citation>
    <scope>NUCLEOTIDE SEQUENCE [LARGE SCALE GENOMIC DNA]</scope>
    <source>
        <strain evidence="2">cv. Yunnan</strain>
    </source>
</reference>
<keyword evidence="2" id="KW-1185">Reference proteome</keyword>
<evidence type="ECO:0000313" key="1">
    <source>
        <dbReference type="EMBL" id="KAI3744280.1"/>
    </source>
</evidence>
<sequence>MATVSLRTPVISPATKPDAIRRLSSAKNLNGSLQVRDIISSPSHNVQKSVFQLAVKSMKMSKPAFSPNSSIFQTRYTPTLKFNVKIVRASNIKKQEMQPALEIGVSVFILKDNKILFGRRRSLSVAANLYGLPGGHLEFGESYEECATREVKEETGLDIKNIEWLTKTNKFYHDETHLEVIYMRAYLSDPDQTPQNVEPDKCEGWEWYDLNNLPEPMFGPLREMLQVGFNPFPISF</sequence>
<accession>A0ACB9DCW1</accession>
<dbReference type="EMBL" id="CM042036">
    <property type="protein sequence ID" value="KAI3744280.1"/>
    <property type="molecule type" value="Genomic_DNA"/>
</dbReference>
<organism evidence="1 2">
    <name type="scientific">Smallanthus sonchifolius</name>
    <dbReference type="NCBI Taxonomy" id="185202"/>
    <lineage>
        <taxon>Eukaryota</taxon>
        <taxon>Viridiplantae</taxon>
        <taxon>Streptophyta</taxon>
        <taxon>Embryophyta</taxon>
        <taxon>Tracheophyta</taxon>
        <taxon>Spermatophyta</taxon>
        <taxon>Magnoliopsida</taxon>
        <taxon>eudicotyledons</taxon>
        <taxon>Gunneridae</taxon>
        <taxon>Pentapetalae</taxon>
        <taxon>asterids</taxon>
        <taxon>campanulids</taxon>
        <taxon>Asterales</taxon>
        <taxon>Asteraceae</taxon>
        <taxon>Asteroideae</taxon>
        <taxon>Heliantheae alliance</taxon>
        <taxon>Millerieae</taxon>
        <taxon>Smallanthus</taxon>
    </lineage>
</organism>
<dbReference type="Proteomes" id="UP001056120">
    <property type="component" value="Linkage Group LG19"/>
</dbReference>
<proteinExistence type="predicted"/>
<gene>
    <name evidence="1" type="ORF">L1987_57357</name>
</gene>